<feature type="compositionally biased region" description="Polar residues" evidence="1">
    <location>
        <begin position="28"/>
        <end position="46"/>
    </location>
</feature>
<dbReference type="EMBL" id="RIBY02000402">
    <property type="protein sequence ID" value="KAH9843282.1"/>
    <property type="molecule type" value="Genomic_DNA"/>
</dbReference>
<protein>
    <submittedName>
        <fullName evidence="2">Uncharacterized protein</fullName>
    </submittedName>
</protein>
<evidence type="ECO:0000313" key="2">
    <source>
        <dbReference type="EMBL" id="KAH9843282.1"/>
    </source>
</evidence>
<reference evidence="2 3" key="2">
    <citation type="journal article" date="2021" name="Curr. Genet.">
        <title>Genetic response to nitrogen starvation in the aggressive Eucalyptus foliar pathogen Teratosphaeria destructans.</title>
        <authorList>
            <person name="Havenga M."/>
            <person name="Wingfield B.D."/>
            <person name="Wingfield M.J."/>
            <person name="Dreyer L.L."/>
            <person name="Roets F."/>
            <person name="Aylward J."/>
        </authorList>
    </citation>
    <scope>NUCLEOTIDE SEQUENCE [LARGE SCALE GENOMIC DNA]</scope>
    <source>
        <strain evidence="2">CMW44962</strain>
    </source>
</reference>
<gene>
    <name evidence="2" type="ORF">Tdes44962_MAKER07539</name>
</gene>
<dbReference type="OrthoDB" id="5389892at2759"/>
<dbReference type="Proteomes" id="UP001138500">
    <property type="component" value="Unassembled WGS sequence"/>
</dbReference>
<comment type="caution">
    <text evidence="2">The sequence shown here is derived from an EMBL/GenBank/DDBJ whole genome shotgun (WGS) entry which is preliminary data.</text>
</comment>
<proteinExistence type="predicted"/>
<dbReference type="AlphaFoldDB" id="A0A9W7SZD8"/>
<feature type="compositionally biased region" description="Polar residues" evidence="1">
    <location>
        <begin position="73"/>
        <end position="83"/>
    </location>
</feature>
<sequence length="106" mass="11336">MSSTSSTSNNDPPTQTLDSLTAADYLNPSDTTTPAEETGLNASFHNTYDPAMKREAPRMPEMQTKSAREKLDATSSGMSTKALQQAAVEGDPNNLLGMGKEKARQV</sequence>
<evidence type="ECO:0000313" key="3">
    <source>
        <dbReference type="Proteomes" id="UP001138500"/>
    </source>
</evidence>
<name>A0A9W7SZD8_9PEZI</name>
<keyword evidence="3" id="KW-1185">Reference proteome</keyword>
<accession>A0A9W7SZD8</accession>
<reference evidence="2 3" key="1">
    <citation type="journal article" date="2018" name="IMA Fungus">
        <title>IMA Genome-F 10: Nine draft genome sequences of Claviceps purpurea s.lat., including C. arundinis, C. humidiphila, and C. cf. spartinae, pseudomolecules for the pitch canker pathogen Fusarium circinatum, draft genome of Davidsoniella eucalypti, Grosmannia galeiformis, Quambalaria eucalypti, and Teratosphaeria destructans.</title>
        <authorList>
            <person name="Wingfield B.D."/>
            <person name="Liu M."/>
            <person name="Nguyen H.D."/>
            <person name="Lane F.A."/>
            <person name="Morgan S.W."/>
            <person name="De Vos L."/>
            <person name="Wilken P.M."/>
            <person name="Duong T.A."/>
            <person name="Aylward J."/>
            <person name="Coetzee M.P."/>
            <person name="Dadej K."/>
            <person name="De Beer Z.W."/>
            <person name="Findlay W."/>
            <person name="Havenga M."/>
            <person name="Kolarik M."/>
            <person name="Menzies J.G."/>
            <person name="Naidoo K."/>
            <person name="Pochopski O."/>
            <person name="Shoukouhi P."/>
            <person name="Santana Q.C."/>
            <person name="Seifert K.A."/>
            <person name="Soal N."/>
            <person name="Steenkamp E.T."/>
            <person name="Tatham C.T."/>
            <person name="van der Nest M.A."/>
            <person name="Wingfield M.J."/>
        </authorList>
    </citation>
    <scope>NUCLEOTIDE SEQUENCE [LARGE SCALE GENOMIC DNA]</scope>
    <source>
        <strain evidence="2">CMW44962</strain>
    </source>
</reference>
<evidence type="ECO:0000256" key="1">
    <source>
        <dbReference type="SAM" id="MobiDB-lite"/>
    </source>
</evidence>
<feature type="compositionally biased region" description="Low complexity" evidence="1">
    <location>
        <begin position="1"/>
        <end position="10"/>
    </location>
</feature>
<organism evidence="2 3">
    <name type="scientific">Teratosphaeria destructans</name>
    <dbReference type="NCBI Taxonomy" id="418781"/>
    <lineage>
        <taxon>Eukaryota</taxon>
        <taxon>Fungi</taxon>
        <taxon>Dikarya</taxon>
        <taxon>Ascomycota</taxon>
        <taxon>Pezizomycotina</taxon>
        <taxon>Dothideomycetes</taxon>
        <taxon>Dothideomycetidae</taxon>
        <taxon>Mycosphaerellales</taxon>
        <taxon>Teratosphaeriaceae</taxon>
        <taxon>Teratosphaeria</taxon>
    </lineage>
</organism>
<feature type="region of interest" description="Disordered" evidence="1">
    <location>
        <begin position="1"/>
        <end position="106"/>
    </location>
</feature>